<protein>
    <submittedName>
        <fullName evidence="5">Xanthine dehydrogenase family protein subunit M</fullName>
    </submittedName>
</protein>
<dbReference type="RefSeq" id="WP_131156768.1">
    <property type="nucleotide sequence ID" value="NZ_CP036402.1"/>
</dbReference>
<dbReference type="InterPro" id="IPR036683">
    <property type="entry name" value="CO_DH_flav_C_dom_sf"/>
</dbReference>
<dbReference type="AlphaFoldDB" id="A0A411YKQ9"/>
<keyword evidence="2" id="KW-0274">FAD</keyword>
<dbReference type="InterPro" id="IPR036318">
    <property type="entry name" value="FAD-bd_PCMH-like_sf"/>
</dbReference>
<keyword evidence="1" id="KW-0285">Flavoprotein</keyword>
<dbReference type="InterPro" id="IPR016169">
    <property type="entry name" value="FAD-bd_PCMH_sub2"/>
</dbReference>
<dbReference type="EMBL" id="CP036402">
    <property type="protein sequence ID" value="QBI21777.1"/>
    <property type="molecule type" value="Genomic_DNA"/>
</dbReference>
<dbReference type="Gene3D" id="3.30.465.10">
    <property type="match status" value="1"/>
</dbReference>
<dbReference type="Gene3D" id="3.30.43.10">
    <property type="entry name" value="Uridine Diphospho-n-acetylenolpyruvylglucosamine Reductase, domain 2"/>
    <property type="match status" value="1"/>
</dbReference>
<gene>
    <name evidence="5" type="ORF">ER308_20930</name>
</gene>
<evidence type="ECO:0000259" key="4">
    <source>
        <dbReference type="PROSITE" id="PS51387"/>
    </source>
</evidence>
<dbReference type="OrthoDB" id="9793944at2"/>
<evidence type="ECO:0000256" key="1">
    <source>
        <dbReference type="ARBA" id="ARBA00022630"/>
    </source>
</evidence>
<evidence type="ECO:0000313" key="5">
    <source>
        <dbReference type="EMBL" id="QBI21777.1"/>
    </source>
</evidence>
<dbReference type="PANTHER" id="PTHR42659">
    <property type="entry name" value="XANTHINE DEHYDROGENASE SUBUNIT C-RELATED"/>
    <property type="match status" value="1"/>
</dbReference>
<dbReference type="KEGG" id="erz:ER308_20930"/>
<evidence type="ECO:0000256" key="2">
    <source>
        <dbReference type="ARBA" id="ARBA00022827"/>
    </source>
</evidence>
<dbReference type="InterPro" id="IPR051312">
    <property type="entry name" value="Diverse_Substr_Oxidored"/>
</dbReference>
<feature type="domain" description="FAD-binding PCMH-type" evidence="4">
    <location>
        <begin position="1"/>
        <end position="177"/>
    </location>
</feature>
<dbReference type="Pfam" id="PF00941">
    <property type="entry name" value="FAD_binding_5"/>
    <property type="match status" value="1"/>
</dbReference>
<reference evidence="5 6" key="1">
    <citation type="submission" date="2019-01" db="EMBL/GenBank/DDBJ databases">
        <title>Egibacter rhizosphaerae EGI 80759T.</title>
        <authorList>
            <person name="Chen D.-D."/>
            <person name="Tian Y."/>
            <person name="Jiao J.-Y."/>
            <person name="Zhang X.-T."/>
            <person name="Zhang Y.-G."/>
            <person name="Zhang Y."/>
            <person name="Xiao M."/>
            <person name="Shu W.-S."/>
            <person name="Li W.-J."/>
        </authorList>
    </citation>
    <scope>NUCLEOTIDE SEQUENCE [LARGE SCALE GENOMIC DNA]</scope>
    <source>
        <strain evidence="5 6">EGI 80759</strain>
    </source>
</reference>
<dbReference type="GO" id="GO:0016491">
    <property type="term" value="F:oxidoreductase activity"/>
    <property type="evidence" value="ECO:0007669"/>
    <property type="project" value="UniProtKB-KW"/>
</dbReference>
<dbReference type="SUPFAM" id="SSF56176">
    <property type="entry name" value="FAD-binding/transporter-associated domain-like"/>
    <property type="match status" value="1"/>
</dbReference>
<sequence length="284" mass="29946">MIPADFEYVRAQSVRDVVDALAQHGDEAKLLAGGHSLLPIMKLRLAIPEVVVDLERVDDLSGISDGGDHVAIGAMTRHETIVQHPGVREHCGLLAEATAQVGDPQVRHRGTIGGALAHGDAAGDLPAVAVAMGFELVAEGPTGRRTIPARDFFVDYLQTALSDDEVLVEVRVPKYDGWGHRYEKFNRVAQAWAIVGAAAMVRRENGAIAEARVGLTHMASVPLRAEAAEQALAGVPAEEDAVAAAAARADDGADPPSDVNAAPDYRRHLAHVLTRRAVLAAAGS</sequence>
<dbReference type="GO" id="GO:0071949">
    <property type="term" value="F:FAD binding"/>
    <property type="evidence" value="ECO:0007669"/>
    <property type="project" value="InterPro"/>
</dbReference>
<keyword evidence="6" id="KW-1185">Reference proteome</keyword>
<proteinExistence type="predicted"/>
<dbReference type="Gene3D" id="3.30.390.50">
    <property type="entry name" value="CO dehydrogenase flavoprotein, C-terminal domain"/>
    <property type="match status" value="1"/>
</dbReference>
<dbReference type="InterPro" id="IPR016167">
    <property type="entry name" value="FAD-bd_PCMH_sub1"/>
</dbReference>
<dbReference type="FunFam" id="3.30.465.10:FF:000017">
    <property type="entry name" value="Xanthine dehydrogenase, FAD binding subunit"/>
    <property type="match status" value="1"/>
</dbReference>
<name>A0A411YKQ9_9ACTN</name>
<dbReference type="PROSITE" id="PS51387">
    <property type="entry name" value="FAD_PCMH"/>
    <property type="match status" value="1"/>
</dbReference>
<evidence type="ECO:0000313" key="6">
    <source>
        <dbReference type="Proteomes" id="UP000291469"/>
    </source>
</evidence>
<dbReference type="SUPFAM" id="SSF55447">
    <property type="entry name" value="CO dehydrogenase flavoprotein C-terminal domain-like"/>
    <property type="match status" value="1"/>
</dbReference>
<dbReference type="InterPro" id="IPR005107">
    <property type="entry name" value="CO_DH_flav_C"/>
</dbReference>
<dbReference type="PANTHER" id="PTHR42659:SF2">
    <property type="entry name" value="XANTHINE DEHYDROGENASE SUBUNIT C-RELATED"/>
    <property type="match status" value="1"/>
</dbReference>
<keyword evidence="3" id="KW-0560">Oxidoreductase</keyword>
<dbReference type="SMART" id="SM01092">
    <property type="entry name" value="CO_deh_flav_C"/>
    <property type="match status" value="1"/>
</dbReference>
<dbReference type="Pfam" id="PF03450">
    <property type="entry name" value="CO_deh_flav_C"/>
    <property type="match status" value="1"/>
</dbReference>
<dbReference type="InterPro" id="IPR016166">
    <property type="entry name" value="FAD-bd_PCMH"/>
</dbReference>
<evidence type="ECO:0000256" key="3">
    <source>
        <dbReference type="ARBA" id="ARBA00023002"/>
    </source>
</evidence>
<organism evidence="5 6">
    <name type="scientific">Egibacter rhizosphaerae</name>
    <dbReference type="NCBI Taxonomy" id="1670831"/>
    <lineage>
        <taxon>Bacteria</taxon>
        <taxon>Bacillati</taxon>
        <taxon>Actinomycetota</taxon>
        <taxon>Nitriliruptoria</taxon>
        <taxon>Egibacterales</taxon>
        <taxon>Egibacteraceae</taxon>
        <taxon>Egibacter</taxon>
    </lineage>
</organism>
<dbReference type="InterPro" id="IPR002346">
    <property type="entry name" value="Mopterin_DH_FAD-bd"/>
</dbReference>
<accession>A0A411YKQ9</accession>
<dbReference type="Proteomes" id="UP000291469">
    <property type="component" value="Chromosome"/>
</dbReference>